<gene>
    <name evidence="1" type="ORF">ACERZ8_00580</name>
</gene>
<reference evidence="1 2" key="1">
    <citation type="submission" date="2024-08" db="EMBL/GenBank/DDBJ databases">
        <title>Tateyamaria sp. nov., isolated from marine algae.</title>
        <authorList>
            <person name="Choi B.J."/>
            <person name="Kim J.M."/>
            <person name="Lee J.K."/>
            <person name="Choi D.G."/>
            <person name="Bayburt H."/>
            <person name="Baek J.H."/>
            <person name="Han D.M."/>
            <person name="Jeon C.O."/>
        </authorList>
    </citation>
    <scope>NUCLEOTIDE SEQUENCE [LARGE SCALE GENOMIC DNA]</scope>
    <source>
        <strain evidence="1 2">KMU-156</strain>
    </source>
</reference>
<protein>
    <submittedName>
        <fullName evidence="1">Uncharacterized protein</fullName>
    </submittedName>
</protein>
<dbReference type="RefSeq" id="WP_407590187.1">
    <property type="nucleotide sequence ID" value="NZ_JBHDIY010000002.1"/>
</dbReference>
<dbReference type="EMBL" id="JBHDIY010000002">
    <property type="protein sequence ID" value="MFL4468434.1"/>
    <property type="molecule type" value="Genomic_DNA"/>
</dbReference>
<comment type="caution">
    <text evidence="1">The sequence shown here is derived from an EMBL/GenBank/DDBJ whole genome shotgun (WGS) entry which is preliminary data.</text>
</comment>
<name>A0ABW8UNX7_9RHOB</name>
<proteinExistence type="predicted"/>
<evidence type="ECO:0000313" key="2">
    <source>
        <dbReference type="Proteomes" id="UP001627408"/>
    </source>
</evidence>
<accession>A0ABW8UNX7</accession>
<organism evidence="1 2">
    <name type="scientific">Tateyamaria armeniaca</name>
    <dbReference type="NCBI Taxonomy" id="2518930"/>
    <lineage>
        <taxon>Bacteria</taxon>
        <taxon>Pseudomonadati</taxon>
        <taxon>Pseudomonadota</taxon>
        <taxon>Alphaproteobacteria</taxon>
        <taxon>Rhodobacterales</taxon>
        <taxon>Roseobacteraceae</taxon>
        <taxon>Tateyamaria</taxon>
    </lineage>
</organism>
<keyword evidence="2" id="KW-1185">Reference proteome</keyword>
<dbReference type="Proteomes" id="UP001627408">
    <property type="component" value="Unassembled WGS sequence"/>
</dbReference>
<sequence length="83" mass="9224">MSVVLACLTTAACTEVVSETQGTFSYLGREYVTLTRTYSANGRTYDRRVIVDGTNRISCSATDDRDCISVIEQEWIEGTGLFR</sequence>
<evidence type="ECO:0000313" key="1">
    <source>
        <dbReference type="EMBL" id="MFL4468434.1"/>
    </source>
</evidence>